<dbReference type="EMBL" id="QOCW01000010">
    <property type="protein sequence ID" value="RBW69491.1"/>
    <property type="molecule type" value="Genomic_DNA"/>
</dbReference>
<dbReference type="SUPFAM" id="SSF141251">
    <property type="entry name" value="Kinase-associated protein B-like"/>
    <property type="match status" value="1"/>
</dbReference>
<name>A0A366XZZ7_9BACI</name>
<dbReference type="InterPro" id="IPR014916">
    <property type="entry name" value="KapB"/>
</dbReference>
<protein>
    <submittedName>
        <fullName evidence="1">Kinase</fullName>
    </submittedName>
</protein>
<evidence type="ECO:0000313" key="1">
    <source>
        <dbReference type="EMBL" id="RBW69491.1"/>
    </source>
</evidence>
<sequence>MNSQLQAGTIVTVLYKTGKYVGELIEIRERHGKGIVKVLAVLKHPTQGDLHNPFQTENVFFHQRKALAFNEKAAIPFSAIKPYNEEEIPEYKASLQQSITLQQNELRAKNDQWSAMSLKQLEELKNEYFKQ</sequence>
<dbReference type="SMART" id="SM01298">
    <property type="entry name" value="KapB"/>
    <property type="match status" value="1"/>
</dbReference>
<dbReference type="AlphaFoldDB" id="A0A366XZZ7"/>
<dbReference type="InterPro" id="IPR038080">
    <property type="entry name" value="KapB_sf"/>
</dbReference>
<dbReference type="RefSeq" id="WP_113806181.1">
    <property type="nucleotide sequence ID" value="NZ_QOCW01000010.1"/>
</dbReference>
<accession>A0A366XZZ7</accession>
<dbReference type="GO" id="GO:0016301">
    <property type="term" value="F:kinase activity"/>
    <property type="evidence" value="ECO:0007669"/>
    <property type="project" value="UniProtKB-KW"/>
</dbReference>
<proteinExistence type="predicted"/>
<keyword evidence="2" id="KW-1185">Reference proteome</keyword>
<keyword evidence="1" id="KW-0808">Transferase</keyword>
<evidence type="ECO:0000313" key="2">
    <source>
        <dbReference type="Proteomes" id="UP000253314"/>
    </source>
</evidence>
<dbReference type="Proteomes" id="UP000253314">
    <property type="component" value="Unassembled WGS sequence"/>
</dbReference>
<organism evidence="1 2">
    <name type="scientific">Bacillus taeanensis</name>
    <dbReference type="NCBI Taxonomy" id="273032"/>
    <lineage>
        <taxon>Bacteria</taxon>
        <taxon>Bacillati</taxon>
        <taxon>Bacillota</taxon>
        <taxon>Bacilli</taxon>
        <taxon>Bacillales</taxon>
        <taxon>Bacillaceae</taxon>
        <taxon>Bacillus</taxon>
    </lineage>
</organism>
<dbReference type="OrthoDB" id="2407789at2"/>
<keyword evidence="1" id="KW-0418">Kinase</keyword>
<gene>
    <name evidence="1" type="ORF">DS031_11245</name>
</gene>
<reference evidence="1 2" key="1">
    <citation type="submission" date="2018-07" db="EMBL/GenBank/DDBJ databases">
        <title>Lottiidibacillus patelloidae gen. nov., sp. nov., isolated from the intestinal tract of a marine limpet and the reclassification of B. taeanensis BH030017T, B. algicola KMM 3737T and B. hwajinpoensis SW-72T as genus Lottiidibacillus.</title>
        <authorList>
            <person name="Liu R."/>
            <person name="Huang Z."/>
        </authorList>
    </citation>
    <scope>NUCLEOTIDE SEQUENCE [LARGE SCALE GENOMIC DNA]</scope>
    <source>
        <strain evidence="1 2">BH030017</strain>
    </source>
</reference>
<comment type="caution">
    <text evidence="1">The sequence shown here is derived from an EMBL/GenBank/DDBJ whole genome shotgun (WGS) entry which is preliminary data.</text>
</comment>
<dbReference type="Pfam" id="PF08810">
    <property type="entry name" value="KapB"/>
    <property type="match status" value="1"/>
</dbReference>
<dbReference type="Gene3D" id="2.30.30.430">
    <property type="entry name" value="Kinase associated protein B domain"/>
    <property type="match status" value="1"/>
</dbReference>